<dbReference type="GeneID" id="102803298"/>
<feature type="compositionally biased region" description="Polar residues" evidence="9">
    <location>
        <begin position="98"/>
        <end position="112"/>
    </location>
</feature>
<feature type="transmembrane region" description="Helical" evidence="10">
    <location>
        <begin position="1053"/>
        <end position="1072"/>
    </location>
</feature>
<name>A0ABM0M672_SACKO</name>
<dbReference type="PANTHER" id="PTHR10117">
    <property type="entry name" value="TRANSIENT RECEPTOR POTENTIAL CHANNEL"/>
    <property type="match status" value="1"/>
</dbReference>
<dbReference type="SMART" id="SM00248">
    <property type="entry name" value="ANK"/>
    <property type="match status" value="12"/>
</dbReference>
<feature type="transmembrane region" description="Helical" evidence="10">
    <location>
        <begin position="1198"/>
        <end position="1217"/>
    </location>
</feature>
<feature type="transmembrane region" description="Helical" evidence="10">
    <location>
        <begin position="1123"/>
        <end position="1150"/>
    </location>
</feature>
<dbReference type="InterPro" id="IPR005821">
    <property type="entry name" value="Ion_trans_dom"/>
</dbReference>
<feature type="compositionally biased region" description="Polar residues" evidence="9">
    <location>
        <begin position="7"/>
        <end position="18"/>
    </location>
</feature>
<keyword evidence="7" id="KW-0407">Ion channel</keyword>
<feature type="repeat" description="ANK" evidence="8">
    <location>
        <begin position="552"/>
        <end position="584"/>
    </location>
</feature>
<organism evidence="12 13">
    <name type="scientific">Saccoglossus kowalevskii</name>
    <name type="common">Acorn worm</name>
    <dbReference type="NCBI Taxonomy" id="10224"/>
    <lineage>
        <taxon>Eukaryota</taxon>
        <taxon>Metazoa</taxon>
        <taxon>Hemichordata</taxon>
        <taxon>Enteropneusta</taxon>
        <taxon>Harrimaniidae</taxon>
        <taxon>Saccoglossus</taxon>
    </lineage>
</organism>
<evidence type="ECO:0000256" key="5">
    <source>
        <dbReference type="ARBA" id="ARBA00023065"/>
    </source>
</evidence>
<dbReference type="SUPFAM" id="SSF48403">
    <property type="entry name" value="Ankyrin repeat"/>
    <property type="match status" value="2"/>
</dbReference>
<feature type="repeat" description="ANK" evidence="8">
    <location>
        <begin position="394"/>
        <end position="426"/>
    </location>
</feature>
<feature type="repeat" description="ANK" evidence="8">
    <location>
        <begin position="324"/>
        <end position="356"/>
    </location>
</feature>
<evidence type="ECO:0000256" key="8">
    <source>
        <dbReference type="PROSITE-ProRule" id="PRU00023"/>
    </source>
</evidence>
<evidence type="ECO:0000256" key="4">
    <source>
        <dbReference type="ARBA" id="ARBA00022989"/>
    </source>
</evidence>
<feature type="transmembrane region" description="Helical" evidence="10">
    <location>
        <begin position="1156"/>
        <end position="1178"/>
    </location>
</feature>
<feature type="region of interest" description="Disordered" evidence="9">
    <location>
        <begin position="96"/>
        <end position="177"/>
    </location>
</feature>
<feature type="compositionally biased region" description="Basic and acidic residues" evidence="9">
    <location>
        <begin position="123"/>
        <end position="143"/>
    </location>
</feature>
<keyword evidence="4 10" id="KW-1133">Transmembrane helix</keyword>
<evidence type="ECO:0000256" key="2">
    <source>
        <dbReference type="ARBA" id="ARBA00022448"/>
    </source>
</evidence>
<sequence>MAKRVFQTPTLTRGSNEPPTEEVHLSKDYAELVEEGNNFVDNVDVITREESVDEYIGSVTNDDGVGDEDVRSSTRGIVAPNVGMLIQHSARFIHDSGDVSNKSQSISETEPTQPVFMPAGDTAGKDGDGGNLEVEKKDQHTEEDILDDSDTAQDNQSTSNEPLNQPEMLTSALPDEPDIIEVDNKDYHREDIEAEVDVHQSENGDEFVEDDDTAKNSNQDSEHDSEFGNSIIGSETDQVSDCAWEEDHEVLNPVVTNVKRQIKEQIETLREELSNRKEDTLGEPGYLSMFRHVEKAGVHTNITQNLQRILMNTRGKEMNRQDYQGNTVLHYAAKDEYVRIVDILMDFQPDLSIRNNDYKTAIDVACLNGQFDAIMHILERLNDPGLVLNRQDPNGMAPLHRAVMSGSLKTVALLLEKGADPAYTGSGHWNKTSLHEAAKRGHTEIGELILSSRPQLLHQKDDFGYSACQLAAMEGHVAFIEAVLAREDSRSDRRMSILATVLGEELGDQLTIDELASSVSELISNNLGNVVKKIELLLAIVPDVNINAVNEDGWTALHEVVKTGNVPALHFLLVRGGDLNHSNQGTTPLHLLMKQRHVNVVPMTNLMLRFCQDRSQYVNSQDSHGKTALHFASSRGSIECVEILLSAGADSDVQCNMGMAPIHEAVIGSSENAVEVIEQLQTAGAELEMIDYDGSAPVHYAAKQADARIMKGLIDNGACSLSRDKLEQTPLHVLVVDKDNNNTEELVKILVPCPGDKSINEVDSDGLTALHRAAMLKKVDVMSVLLNHRADAVLKCGKWQETPIEMLYHNTLVKFVANDPVTSDLNVAGKLGKADIVAASPHPVKTALHYSSVFKKISKLKKDQRESYEELADKMDELAVRLFNQCPGRISANTLIRDNDEYLLSYSLEYKHKKFISANFTQRYLREVWVGQMYDIYGSVHSSKIRLYGFLYVMTPIILPIAMLLYLCCLPFYKWSQKNKRKRGIQRSVRAEDIRRRSSIDDIDFHPNRRCCRGRCRRDCCTGYCKGSCCKCIYNNVTNYFYFVFVVSKNCPYMLFYANLVSYLVFLVLLLIKCVTHTDYYSIESLPVVDYFLSVFIVGYFVEEIKQFIESPSYKEYFSSMANVFDVVMLTCLTAIMAFDIVIIAVGIGLEQNELAVSASIGIALVTLIAFFRLMLFLQASHGVGLLQLTFARMFYDVGQLFIFLLIGLLAFSLSIIKVYSLLSGTYNGEIGSGPDESVSNNTQARYDIGGAVLFAQIEDLFWTLFGLGDIDSFDTDFRPVETIGKILFGLYNLLAVVVILNMLIAKMSDTYNRIEKFQVTKGGEEDNDNLKALPWQRDSKMVENSGWLQRRTTPFHNHAKTVKQ</sequence>
<dbReference type="InterPro" id="IPR002153">
    <property type="entry name" value="TRPC_channel"/>
</dbReference>
<dbReference type="RefSeq" id="XP_006815513.1">
    <property type="nucleotide sequence ID" value="XM_006815450.1"/>
</dbReference>
<feature type="repeat" description="ANK" evidence="8">
    <location>
        <begin position="624"/>
        <end position="656"/>
    </location>
</feature>
<proteinExistence type="predicted"/>
<keyword evidence="6 10" id="KW-0472">Membrane</keyword>
<dbReference type="Pfam" id="PF13637">
    <property type="entry name" value="Ank_4"/>
    <property type="match status" value="1"/>
</dbReference>
<evidence type="ECO:0000256" key="9">
    <source>
        <dbReference type="SAM" id="MobiDB-lite"/>
    </source>
</evidence>
<protein>
    <submittedName>
        <fullName evidence="13">Uncharacterized protein LOC102803298</fullName>
    </submittedName>
</protein>
<feature type="region of interest" description="Disordered" evidence="9">
    <location>
        <begin position="195"/>
        <end position="233"/>
    </location>
</feature>
<feature type="repeat" description="ANK" evidence="8">
    <location>
        <begin position="765"/>
        <end position="791"/>
    </location>
</feature>
<feature type="transmembrane region" description="Helical" evidence="10">
    <location>
        <begin position="1287"/>
        <end position="1305"/>
    </location>
</feature>
<feature type="compositionally biased region" description="Polar residues" evidence="9">
    <location>
        <begin position="152"/>
        <end position="163"/>
    </location>
</feature>
<dbReference type="InterPro" id="IPR036770">
    <property type="entry name" value="Ankyrin_rpt-contain_sf"/>
</dbReference>
<evidence type="ECO:0000256" key="7">
    <source>
        <dbReference type="ARBA" id="ARBA00023303"/>
    </source>
</evidence>
<dbReference type="Proteomes" id="UP000694865">
    <property type="component" value="Unplaced"/>
</dbReference>
<keyword evidence="3 10" id="KW-0812">Transmembrane</keyword>
<dbReference type="PRINTS" id="PR01415">
    <property type="entry name" value="ANKYRIN"/>
</dbReference>
<keyword evidence="8" id="KW-0040">ANK repeat</keyword>
<evidence type="ECO:0000259" key="11">
    <source>
        <dbReference type="Pfam" id="PF00520"/>
    </source>
</evidence>
<evidence type="ECO:0000256" key="1">
    <source>
        <dbReference type="ARBA" id="ARBA00004141"/>
    </source>
</evidence>
<dbReference type="PROSITE" id="PS50088">
    <property type="entry name" value="ANK_REPEAT"/>
    <property type="match status" value="6"/>
</dbReference>
<keyword evidence="5" id="KW-0406">Ion transport</keyword>
<feature type="region of interest" description="Disordered" evidence="9">
    <location>
        <begin position="1"/>
        <end position="22"/>
    </location>
</feature>
<reference evidence="13" key="1">
    <citation type="submission" date="2025-08" db="UniProtKB">
        <authorList>
            <consortium name="RefSeq"/>
        </authorList>
    </citation>
    <scope>IDENTIFICATION</scope>
    <source>
        <tissue evidence="13">Testes</tissue>
    </source>
</reference>
<accession>A0ABM0M672</accession>
<evidence type="ECO:0000313" key="13">
    <source>
        <dbReference type="RefSeq" id="XP_006815513.1"/>
    </source>
</evidence>
<dbReference type="Gene3D" id="1.25.40.20">
    <property type="entry name" value="Ankyrin repeat-containing domain"/>
    <property type="match status" value="4"/>
</dbReference>
<feature type="repeat" description="ANK" evidence="8">
    <location>
        <begin position="693"/>
        <end position="725"/>
    </location>
</feature>
<evidence type="ECO:0000313" key="12">
    <source>
        <dbReference type="Proteomes" id="UP000694865"/>
    </source>
</evidence>
<evidence type="ECO:0000256" key="3">
    <source>
        <dbReference type="ARBA" id="ARBA00022692"/>
    </source>
</evidence>
<comment type="subcellular location">
    <subcellularLocation>
        <location evidence="1">Membrane</location>
        <topology evidence="1">Multi-pass membrane protein</topology>
    </subcellularLocation>
</comment>
<dbReference type="PANTHER" id="PTHR10117:SF54">
    <property type="entry name" value="TRANSIENT RECEPTOR POTENTIAL-GAMMA PROTEIN"/>
    <property type="match status" value="1"/>
</dbReference>
<keyword evidence="12" id="KW-1185">Reference proteome</keyword>
<feature type="domain" description="Ion transport" evidence="11">
    <location>
        <begin position="1061"/>
        <end position="1316"/>
    </location>
</feature>
<feature type="transmembrane region" description="Helical" evidence="10">
    <location>
        <begin position="949"/>
        <end position="973"/>
    </location>
</feature>
<dbReference type="Pfam" id="PF00520">
    <property type="entry name" value="Ion_trans"/>
    <property type="match status" value="1"/>
</dbReference>
<dbReference type="InterPro" id="IPR002110">
    <property type="entry name" value="Ankyrin_rpt"/>
</dbReference>
<dbReference type="Pfam" id="PF12796">
    <property type="entry name" value="Ank_2"/>
    <property type="match status" value="4"/>
</dbReference>
<evidence type="ECO:0000256" key="6">
    <source>
        <dbReference type="ARBA" id="ARBA00023136"/>
    </source>
</evidence>
<evidence type="ECO:0000256" key="10">
    <source>
        <dbReference type="SAM" id="Phobius"/>
    </source>
</evidence>
<dbReference type="PROSITE" id="PS50297">
    <property type="entry name" value="ANK_REP_REGION"/>
    <property type="match status" value="6"/>
</dbReference>
<gene>
    <name evidence="13" type="primary">LOC102803298</name>
</gene>
<keyword evidence="2" id="KW-0813">Transport</keyword>
<feature type="compositionally biased region" description="Acidic residues" evidence="9">
    <location>
        <begin position="203"/>
        <end position="212"/>
    </location>
</feature>